<organism evidence="2">
    <name type="scientific">Ditylum brightwellii</name>
    <dbReference type="NCBI Taxonomy" id="49249"/>
    <lineage>
        <taxon>Eukaryota</taxon>
        <taxon>Sar</taxon>
        <taxon>Stramenopiles</taxon>
        <taxon>Ochrophyta</taxon>
        <taxon>Bacillariophyta</taxon>
        <taxon>Mediophyceae</taxon>
        <taxon>Lithodesmiophycidae</taxon>
        <taxon>Lithodesmiales</taxon>
        <taxon>Lithodesmiaceae</taxon>
        <taxon>Ditylum</taxon>
    </lineage>
</organism>
<protein>
    <recommendedName>
        <fullName evidence="3">Translin</fullName>
    </recommendedName>
</protein>
<evidence type="ECO:0000313" key="2">
    <source>
        <dbReference type="EMBL" id="CAE4624666.1"/>
    </source>
</evidence>
<dbReference type="Gene3D" id="1.20.58.200">
    <property type="entry name" value="Translin, domain 2"/>
    <property type="match status" value="2"/>
</dbReference>
<feature type="region of interest" description="Disordered" evidence="1">
    <location>
        <begin position="112"/>
        <end position="137"/>
    </location>
</feature>
<feature type="compositionally biased region" description="Basic and acidic residues" evidence="1">
    <location>
        <begin position="113"/>
        <end position="137"/>
    </location>
</feature>
<dbReference type="Gene3D" id="1.20.58.2140">
    <property type="match status" value="1"/>
</dbReference>
<feature type="compositionally biased region" description="Basic and acidic residues" evidence="1">
    <location>
        <begin position="409"/>
        <end position="419"/>
    </location>
</feature>
<dbReference type="GO" id="GO:0043565">
    <property type="term" value="F:sequence-specific DNA binding"/>
    <property type="evidence" value="ECO:0007669"/>
    <property type="project" value="InterPro"/>
</dbReference>
<dbReference type="PANTHER" id="PTHR10741">
    <property type="entry name" value="TRANSLIN AND TRANSLIN ASSOCIATED PROTEIN X"/>
    <property type="match status" value="1"/>
</dbReference>
<proteinExistence type="predicted"/>
<dbReference type="CDD" id="cd14820">
    <property type="entry name" value="TRAX"/>
    <property type="match status" value="1"/>
</dbReference>
<reference evidence="2" key="1">
    <citation type="submission" date="2021-01" db="EMBL/GenBank/DDBJ databases">
        <authorList>
            <person name="Corre E."/>
            <person name="Pelletier E."/>
            <person name="Niang G."/>
            <person name="Scheremetjew M."/>
            <person name="Finn R."/>
            <person name="Kale V."/>
            <person name="Holt S."/>
            <person name="Cochrane G."/>
            <person name="Meng A."/>
            <person name="Brown T."/>
            <person name="Cohen L."/>
        </authorList>
    </citation>
    <scope>NUCLEOTIDE SEQUENCE</scope>
    <source>
        <strain evidence="2">GSO104</strain>
    </source>
</reference>
<dbReference type="Pfam" id="PF01997">
    <property type="entry name" value="Translin"/>
    <property type="match status" value="2"/>
</dbReference>
<evidence type="ECO:0000256" key="1">
    <source>
        <dbReference type="SAM" id="MobiDB-lite"/>
    </source>
</evidence>
<sequence>MAARRPSHVLQAMTAASSIPCKPLRYLSKNPFTSSIAESEKKITPFRLDLAELGRKVQASEERRHTAFDLSRNIQIALKKSQVSMETEGGEEEEEKLEKELDCLVETYLKSSPAKDEGNGEEDAKDKKGSNRKPREANLSFRTEEFVRHKAFRHFLLQDGNGGKLLPPSALPLVTDEEYLAGACIGLSQDLAQYAVGRATVRDVKSVRVARDLVQDIMDQLLLFDFRNGPLRRKYDGTKYALKTLETILYELSVTGATLDDEEEKETKEDGPDTKRAKVESDAADAAMEVDKMEISDERIPTSELSSLRERMERRDEMREALIKRCRDGQKAAKQAIFALHRNDDTRASKLLKQCHQCITNDLLPMVEEEPGLRYGCFANVLEEYVEGKMFYAWLHGLEGEEEGNGMNEDEKKGEDNPKKGNRLRHRPRGRMLQPDDFHPIHLEPDEYIGGLCDLTGEIGRYAVQRGMDRDAPGVRLCLETNKSIMVAILTMERTPAGTGKKMGALEQSIKKLEKMLYELSLVEATGRNIATEVEDAVEEKNEENND</sequence>
<dbReference type="InterPro" id="IPR002848">
    <property type="entry name" value="Translin_fam"/>
</dbReference>
<accession>A0A7S4RTP6</accession>
<dbReference type="SUPFAM" id="SSF74784">
    <property type="entry name" value="Translin"/>
    <property type="match status" value="2"/>
</dbReference>
<dbReference type="AlphaFoldDB" id="A0A7S4RTP6"/>
<dbReference type="InterPro" id="IPR036081">
    <property type="entry name" value="Translin_sf"/>
</dbReference>
<dbReference type="InterPro" id="IPR016069">
    <property type="entry name" value="Translin_C"/>
</dbReference>
<name>A0A7S4RTP6_9STRA</name>
<feature type="region of interest" description="Disordered" evidence="1">
    <location>
        <begin position="402"/>
        <end position="435"/>
    </location>
</feature>
<evidence type="ECO:0008006" key="3">
    <source>
        <dbReference type="Google" id="ProtNLM"/>
    </source>
</evidence>
<feature type="compositionally biased region" description="Basic and acidic residues" evidence="1">
    <location>
        <begin position="265"/>
        <end position="281"/>
    </location>
</feature>
<feature type="region of interest" description="Disordered" evidence="1">
    <location>
        <begin position="259"/>
        <end position="283"/>
    </location>
</feature>
<gene>
    <name evidence="2" type="ORF">DBRI00130_LOCUS24072</name>
</gene>
<feature type="compositionally biased region" description="Basic residues" evidence="1">
    <location>
        <begin position="420"/>
        <end position="430"/>
    </location>
</feature>
<dbReference type="EMBL" id="HBNS01030661">
    <property type="protein sequence ID" value="CAE4624666.1"/>
    <property type="molecule type" value="Transcribed_RNA"/>
</dbReference>